<evidence type="ECO:0000259" key="13">
    <source>
        <dbReference type="Pfam" id="PF01507"/>
    </source>
</evidence>
<evidence type="ECO:0000256" key="3">
    <source>
        <dbReference type="ARBA" id="ARBA00022630"/>
    </source>
</evidence>
<dbReference type="SUPFAM" id="SSF52402">
    <property type="entry name" value="Adenine nucleotide alpha hydrolases-like"/>
    <property type="match status" value="1"/>
</dbReference>
<reference evidence="14" key="1">
    <citation type="journal article" date="2020" name="Stud. Mycol.">
        <title>101 Dothideomycetes genomes: a test case for predicting lifestyles and emergence of pathogens.</title>
        <authorList>
            <person name="Haridas S."/>
            <person name="Albert R."/>
            <person name="Binder M."/>
            <person name="Bloem J."/>
            <person name="Labutti K."/>
            <person name="Salamov A."/>
            <person name="Andreopoulos B."/>
            <person name="Baker S."/>
            <person name="Barry K."/>
            <person name="Bills G."/>
            <person name="Bluhm B."/>
            <person name="Cannon C."/>
            <person name="Castanera R."/>
            <person name="Culley D."/>
            <person name="Daum C."/>
            <person name="Ezra D."/>
            <person name="Gonzalez J."/>
            <person name="Henrissat B."/>
            <person name="Kuo A."/>
            <person name="Liang C."/>
            <person name="Lipzen A."/>
            <person name="Lutzoni F."/>
            <person name="Magnuson J."/>
            <person name="Mondo S."/>
            <person name="Nolan M."/>
            <person name="Ohm R."/>
            <person name="Pangilinan J."/>
            <person name="Park H.-J."/>
            <person name="Ramirez L."/>
            <person name="Alfaro M."/>
            <person name="Sun H."/>
            <person name="Tritt A."/>
            <person name="Yoshinaga Y."/>
            <person name="Zwiers L.-H."/>
            <person name="Turgeon B."/>
            <person name="Goodwin S."/>
            <person name="Spatafora J."/>
            <person name="Crous P."/>
            <person name="Grigoriev I."/>
        </authorList>
    </citation>
    <scope>NUCLEOTIDE SEQUENCE</scope>
    <source>
        <strain evidence="14">CBS 101060</strain>
    </source>
</reference>
<organism evidence="14 15">
    <name type="scientific">Patellaria atrata CBS 101060</name>
    <dbReference type="NCBI Taxonomy" id="1346257"/>
    <lineage>
        <taxon>Eukaryota</taxon>
        <taxon>Fungi</taxon>
        <taxon>Dikarya</taxon>
        <taxon>Ascomycota</taxon>
        <taxon>Pezizomycotina</taxon>
        <taxon>Dothideomycetes</taxon>
        <taxon>Dothideomycetes incertae sedis</taxon>
        <taxon>Patellariales</taxon>
        <taxon>Patellariaceae</taxon>
        <taxon>Patellaria</taxon>
    </lineage>
</organism>
<evidence type="ECO:0000256" key="2">
    <source>
        <dbReference type="ARBA" id="ARBA00012393"/>
    </source>
</evidence>
<keyword evidence="6" id="KW-0548">Nucleotidyltransferase</keyword>
<comment type="pathway">
    <text evidence="1">Cofactor biosynthesis; FAD biosynthesis; FAD from FMN: step 1/1.</text>
</comment>
<dbReference type="AlphaFoldDB" id="A0A9P4VPM1"/>
<feature type="domain" description="Phosphoadenosine phosphosulphate reductase" evidence="13">
    <location>
        <begin position="152"/>
        <end position="234"/>
    </location>
</feature>
<dbReference type="PANTHER" id="PTHR23293">
    <property type="entry name" value="FAD SYNTHETASE-RELATED FMN ADENYLYLTRANSFERASE"/>
    <property type="match status" value="1"/>
</dbReference>
<feature type="domain" description="Phosphoadenosine phosphosulphate reductase" evidence="13">
    <location>
        <begin position="74"/>
        <end position="144"/>
    </location>
</feature>
<evidence type="ECO:0000256" key="10">
    <source>
        <dbReference type="ARBA" id="ARBA00031145"/>
    </source>
</evidence>
<dbReference type="Proteomes" id="UP000799429">
    <property type="component" value="Unassembled WGS sequence"/>
</dbReference>
<dbReference type="EC" id="2.7.7.2" evidence="2"/>
<dbReference type="GO" id="GO:0003919">
    <property type="term" value="F:FMN adenylyltransferase activity"/>
    <property type="evidence" value="ECO:0007669"/>
    <property type="project" value="UniProtKB-EC"/>
</dbReference>
<keyword evidence="7" id="KW-0547">Nucleotide-binding</keyword>
<dbReference type="GO" id="GO:0016787">
    <property type="term" value="F:hydrolase activity"/>
    <property type="evidence" value="ECO:0007669"/>
    <property type="project" value="UniProtKB-KW"/>
</dbReference>
<keyword evidence="4" id="KW-0288">FMN</keyword>
<evidence type="ECO:0000313" key="14">
    <source>
        <dbReference type="EMBL" id="KAF2838948.1"/>
    </source>
</evidence>
<evidence type="ECO:0000256" key="9">
    <source>
        <dbReference type="ARBA" id="ARBA00022840"/>
    </source>
</evidence>
<dbReference type="GO" id="GO:0006747">
    <property type="term" value="P:FAD biosynthetic process"/>
    <property type="evidence" value="ECO:0007669"/>
    <property type="project" value="TreeGrafter"/>
</dbReference>
<dbReference type="InterPro" id="IPR002500">
    <property type="entry name" value="PAPS_reduct_dom"/>
</dbReference>
<evidence type="ECO:0000256" key="4">
    <source>
        <dbReference type="ARBA" id="ARBA00022643"/>
    </source>
</evidence>
<comment type="caution">
    <text evidence="14">The sequence shown here is derived from an EMBL/GenBank/DDBJ whole genome shotgun (WGS) entry which is preliminary data.</text>
</comment>
<evidence type="ECO:0000256" key="5">
    <source>
        <dbReference type="ARBA" id="ARBA00022679"/>
    </source>
</evidence>
<keyword evidence="14" id="KW-0378">Hydrolase</keyword>
<name>A0A9P4VPM1_9PEZI</name>
<keyword evidence="8" id="KW-0274">FAD</keyword>
<comment type="catalytic activity">
    <reaction evidence="12">
        <text>FMN + ATP + H(+) = FAD + diphosphate</text>
        <dbReference type="Rhea" id="RHEA:17237"/>
        <dbReference type="ChEBI" id="CHEBI:15378"/>
        <dbReference type="ChEBI" id="CHEBI:30616"/>
        <dbReference type="ChEBI" id="CHEBI:33019"/>
        <dbReference type="ChEBI" id="CHEBI:57692"/>
        <dbReference type="ChEBI" id="CHEBI:58210"/>
        <dbReference type="EC" id="2.7.7.2"/>
    </reaction>
</comment>
<evidence type="ECO:0000256" key="7">
    <source>
        <dbReference type="ARBA" id="ARBA00022741"/>
    </source>
</evidence>
<proteinExistence type="predicted"/>
<gene>
    <name evidence="14" type="ORF">M501DRAFT_934736</name>
</gene>
<dbReference type="EMBL" id="MU006096">
    <property type="protein sequence ID" value="KAF2838948.1"/>
    <property type="molecule type" value="Genomic_DNA"/>
</dbReference>
<evidence type="ECO:0000256" key="1">
    <source>
        <dbReference type="ARBA" id="ARBA00004726"/>
    </source>
</evidence>
<keyword evidence="3" id="KW-0285">Flavoprotein</keyword>
<evidence type="ECO:0000256" key="8">
    <source>
        <dbReference type="ARBA" id="ARBA00022827"/>
    </source>
</evidence>
<keyword evidence="9" id="KW-0067">ATP-binding</keyword>
<evidence type="ECO:0000256" key="6">
    <source>
        <dbReference type="ARBA" id="ARBA00022695"/>
    </source>
</evidence>
<sequence length="283" mass="32894">MPQDEASLIPDEPIPFSEMCSIIHSRITTFLAETPADWNCTDKEKKRLENVQAQTRISLRVIEEALEKYSLDELSLSYNGGKDCLVLLVLYLAALHSKTLKSSNFRPTSLECVFIQSSDPFEEVTKFVEKTSRQYNLNLSRYSAPMKGALTDYLQEKPNVQAIFVGTRRTDPHGTYLTHFDRTDHGWPDFMRIHPVIDWHYVDIWTFICHLKIPYCCLYDQGYTSLGGTRDTHPNPKLLRIKLPETIENGKYTHLPDIWKNTSKYRPAWELMDDEEERLGRDN</sequence>
<evidence type="ECO:0000256" key="11">
    <source>
        <dbReference type="ARBA" id="ARBA00031871"/>
    </source>
</evidence>
<keyword evidence="15" id="KW-1185">Reference proteome</keyword>
<dbReference type="CDD" id="cd23948">
    <property type="entry name" value="FAD_synthase"/>
    <property type="match status" value="1"/>
</dbReference>
<protein>
    <recommendedName>
        <fullName evidence="2">FAD synthase</fullName>
        <ecNumber evidence="2">2.7.7.2</ecNumber>
    </recommendedName>
    <alternativeName>
        <fullName evidence="10">FAD pyrophosphorylase</fullName>
    </alternativeName>
    <alternativeName>
        <fullName evidence="11">FMN adenylyltransferase</fullName>
    </alternativeName>
</protein>
<accession>A0A9P4VPM1</accession>
<dbReference type="Pfam" id="PF01507">
    <property type="entry name" value="PAPS_reduct"/>
    <property type="match status" value="2"/>
</dbReference>
<dbReference type="GO" id="GO:0005524">
    <property type="term" value="F:ATP binding"/>
    <property type="evidence" value="ECO:0007669"/>
    <property type="project" value="UniProtKB-KW"/>
</dbReference>
<dbReference type="Gene3D" id="3.40.50.620">
    <property type="entry name" value="HUPs"/>
    <property type="match status" value="1"/>
</dbReference>
<dbReference type="PANTHER" id="PTHR23293:SF9">
    <property type="entry name" value="FAD SYNTHASE"/>
    <property type="match status" value="1"/>
</dbReference>
<dbReference type="OrthoDB" id="270728at2759"/>
<evidence type="ECO:0000256" key="12">
    <source>
        <dbReference type="ARBA" id="ARBA00049494"/>
    </source>
</evidence>
<dbReference type="FunFam" id="3.40.50.620:FF:000187">
    <property type="entry name" value="Probable FAD synthetase"/>
    <property type="match status" value="1"/>
</dbReference>
<evidence type="ECO:0000313" key="15">
    <source>
        <dbReference type="Proteomes" id="UP000799429"/>
    </source>
</evidence>
<keyword evidence="5" id="KW-0808">Transferase</keyword>
<dbReference type="InterPro" id="IPR014729">
    <property type="entry name" value="Rossmann-like_a/b/a_fold"/>
</dbReference>